<evidence type="ECO:0000256" key="3">
    <source>
        <dbReference type="ARBA" id="ARBA00004663"/>
    </source>
</evidence>
<comment type="caution">
    <text evidence="20">The sequence shown here is derived from an EMBL/GenBank/DDBJ whole genome shotgun (WGS) entry which is preliminary data.</text>
</comment>
<reference evidence="20 21" key="1">
    <citation type="submission" date="2021-05" db="EMBL/GenBank/DDBJ databases">
        <title>Novel Bacillus species.</title>
        <authorList>
            <person name="Liu G."/>
        </authorList>
    </citation>
    <scope>NUCLEOTIDE SEQUENCE [LARGE SCALE GENOMIC DNA]</scope>
    <source>
        <strain evidence="20 21">FJAT-49682</strain>
    </source>
</reference>
<comment type="cofactor">
    <cofactor evidence="1 19">
        <name>Mg(2+)</name>
        <dbReference type="ChEBI" id="CHEBI:18420"/>
    </cofactor>
</comment>
<dbReference type="RefSeq" id="WP_213098473.1">
    <property type="nucleotide sequence ID" value="NZ_JAGYPN010000002.1"/>
</dbReference>
<dbReference type="Pfam" id="PF02654">
    <property type="entry name" value="CobS"/>
    <property type="match status" value="1"/>
</dbReference>
<keyword evidence="13 19" id="KW-0472">Membrane</keyword>
<feature type="transmembrane region" description="Helical" evidence="19">
    <location>
        <begin position="183"/>
        <end position="200"/>
    </location>
</feature>
<protein>
    <recommendedName>
        <fullName evidence="6 19">Adenosylcobinamide-GDP ribazoletransferase</fullName>
        <ecNumber evidence="5 19">2.7.8.26</ecNumber>
    </recommendedName>
    <alternativeName>
        <fullName evidence="16 19">Cobalamin synthase</fullName>
    </alternativeName>
    <alternativeName>
        <fullName evidence="15 19">Cobalamin-5'-phosphate synthase</fullName>
    </alternativeName>
</protein>
<keyword evidence="8 19" id="KW-0169">Cobalamin biosynthesis</keyword>
<comment type="similarity">
    <text evidence="4 19">Belongs to the CobS family.</text>
</comment>
<gene>
    <name evidence="19 20" type="primary">cobS</name>
    <name evidence="20" type="ORF">KHA91_11990</name>
</gene>
<name>A0A942UR15_9BACI</name>
<dbReference type="NCBIfam" id="TIGR00317">
    <property type="entry name" value="cobS"/>
    <property type="match status" value="1"/>
</dbReference>
<evidence type="ECO:0000256" key="1">
    <source>
        <dbReference type="ARBA" id="ARBA00001946"/>
    </source>
</evidence>
<evidence type="ECO:0000256" key="19">
    <source>
        <dbReference type="HAMAP-Rule" id="MF_00719"/>
    </source>
</evidence>
<evidence type="ECO:0000256" key="16">
    <source>
        <dbReference type="ARBA" id="ARBA00032853"/>
    </source>
</evidence>
<evidence type="ECO:0000256" key="8">
    <source>
        <dbReference type="ARBA" id="ARBA00022573"/>
    </source>
</evidence>
<keyword evidence="21" id="KW-1185">Reference proteome</keyword>
<comment type="pathway">
    <text evidence="3 19">Cofactor biosynthesis; adenosylcobalamin biosynthesis; adenosylcobalamin from cob(II)yrinate a,c-diamide: step 7/7.</text>
</comment>
<comment type="catalytic activity">
    <reaction evidence="17 19">
        <text>alpha-ribazole + adenosylcob(III)inamide-GDP = adenosylcob(III)alamin + GMP + H(+)</text>
        <dbReference type="Rhea" id="RHEA:16049"/>
        <dbReference type="ChEBI" id="CHEBI:10329"/>
        <dbReference type="ChEBI" id="CHEBI:15378"/>
        <dbReference type="ChEBI" id="CHEBI:18408"/>
        <dbReference type="ChEBI" id="CHEBI:58115"/>
        <dbReference type="ChEBI" id="CHEBI:60487"/>
        <dbReference type="EC" id="2.7.8.26"/>
    </reaction>
</comment>
<evidence type="ECO:0000256" key="13">
    <source>
        <dbReference type="ARBA" id="ARBA00023136"/>
    </source>
</evidence>
<dbReference type="InterPro" id="IPR003805">
    <property type="entry name" value="CobS"/>
</dbReference>
<evidence type="ECO:0000313" key="21">
    <source>
        <dbReference type="Proteomes" id="UP000676456"/>
    </source>
</evidence>
<evidence type="ECO:0000256" key="9">
    <source>
        <dbReference type="ARBA" id="ARBA00022679"/>
    </source>
</evidence>
<keyword evidence="9 19" id="KW-0808">Transferase</keyword>
<evidence type="ECO:0000256" key="14">
    <source>
        <dbReference type="ARBA" id="ARBA00025228"/>
    </source>
</evidence>
<dbReference type="GO" id="GO:0009236">
    <property type="term" value="P:cobalamin biosynthetic process"/>
    <property type="evidence" value="ECO:0007669"/>
    <property type="project" value="UniProtKB-UniRule"/>
</dbReference>
<dbReference type="Proteomes" id="UP000676456">
    <property type="component" value="Unassembled WGS sequence"/>
</dbReference>
<comment type="catalytic activity">
    <reaction evidence="18 19">
        <text>alpha-ribazole 5'-phosphate + adenosylcob(III)inamide-GDP = adenosylcob(III)alamin 5'-phosphate + GMP + H(+)</text>
        <dbReference type="Rhea" id="RHEA:23560"/>
        <dbReference type="ChEBI" id="CHEBI:15378"/>
        <dbReference type="ChEBI" id="CHEBI:57918"/>
        <dbReference type="ChEBI" id="CHEBI:58115"/>
        <dbReference type="ChEBI" id="CHEBI:60487"/>
        <dbReference type="ChEBI" id="CHEBI:60493"/>
        <dbReference type="EC" id="2.7.8.26"/>
    </reaction>
</comment>
<feature type="transmembrane region" description="Helical" evidence="19">
    <location>
        <begin position="206"/>
        <end position="223"/>
    </location>
</feature>
<dbReference type="HAMAP" id="MF_00719">
    <property type="entry name" value="CobS"/>
    <property type="match status" value="1"/>
</dbReference>
<feature type="transmembrane region" description="Helical" evidence="19">
    <location>
        <begin position="111"/>
        <end position="130"/>
    </location>
</feature>
<keyword evidence="11 19" id="KW-0460">Magnesium</keyword>
<feature type="transmembrane region" description="Helical" evidence="19">
    <location>
        <begin position="33"/>
        <end position="55"/>
    </location>
</feature>
<sequence length="263" mass="30149">MITIRAFLINLQFFTSIPVKLQLPMDKVHMKRAIGLFPLLGLFQGLLYTCLVYSINEWTPFSLLTAAFFLWLGTIVITGGLHLDGWIDMSDAYFSYQDREKRLEIMKDPRTGAFGVISVLVLLAARFFFIYEIMIRLSPGTYWLLVFIPFFGKMVMGLNLVFIQPVKKEGMAYFFHQNSNISVVWAYGVQILIVFLAFILFANGTVYGVLLLLLSSILVFFFLKRKVLKWFGGITGDVLGASVEGTEIFLWMTIWLFHYFGMG</sequence>
<evidence type="ECO:0000256" key="10">
    <source>
        <dbReference type="ARBA" id="ARBA00022692"/>
    </source>
</evidence>
<dbReference type="EC" id="2.7.8.26" evidence="5 19"/>
<evidence type="ECO:0000256" key="17">
    <source>
        <dbReference type="ARBA" id="ARBA00048623"/>
    </source>
</evidence>
<evidence type="ECO:0000256" key="5">
    <source>
        <dbReference type="ARBA" id="ARBA00013200"/>
    </source>
</evidence>
<evidence type="ECO:0000256" key="2">
    <source>
        <dbReference type="ARBA" id="ARBA00004651"/>
    </source>
</evidence>
<evidence type="ECO:0000256" key="18">
    <source>
        <dbReference type="ARBA" id="ARBA00049504"/>
    </source>
</evidence>
<evidence type="ECO:0000256" key="6">
    <source>
        <dbReference type="ARBA" id="ARBA00015850"/>
    </source>
</evidence>
<organism evidence="20 21">
    <name type="scientific">Lederbergia citrea</name>
    <dbReference type="NCBI Taxonomy" id="2833581"/>
    <lineage>
        <taxon>Bacteria</taxon>
        <taxon>Bacillati</taxon>
        <taxon>Bacillota</taxon>
        <taxon>Bacilli</taxon>
        <taxon>Bacillales</taxon>
        <taxon>Bacillaceae</taxon>
        <taxon>Lederbergia</taxon>
    </lineage>
</organism>
<dbReference type="EMBL" id="JAGYPN010000002">
    <property type="protein sequence ID" value="MBS4223466.1"/>
    <property type="molecule type" value="Genomic_DNA"/>
</dbReference>
<evidence type="ECO:0000256" key="12">
    <source>
        <dbReference type="ARBA" id="ARBA00022989"/>
    </source>
</evidence>
<proteinExistence type="inferred from homology"/>
<evidence type="ECO:0000256" key="7">
    <source>
        <dbReference type="ARBA" id="ARBA00022475"/>
    </source>
</evidence>
<feature type="transmembrane region" description="Helical" evidence="19">
    <location>
        <begin position="61"/>
        <end position="83"/>
    </location>
</feature>
<dbReference type="AlphaFoldDB" id="A0A942UR15"/>
<comment type="function">
    <text evidence="14 19">Joins adenosylcobinamide-GDP and alpha-ribazole to generate adenosylcobalamin (Ado-cobalamin). Also synthesizes adenosylcobalamin 5'-phosphate from adenosylcobinamide-GDP and alpha-ribazole 5'-phosphate.</text>
</comment>
<dbReference type="GO" id="GO:0008818">
    <property type="term" value="F:cobalamin 5'-phosphate synthase activity"/>
    <property type="evidence" value="ECO:0007669"/>
    <property type="project" value="UniProtKB-UniRule"/>
</dbReference>
<accession>A0A942UR15</accession>
<dbReference type="GO" id="GO:0051073">
    <property type="term" value="F:adenosylcobinamide-GDP ribazoletransferase activity"/>
    <property type="evidence" value="ECO:0007669"/>
    <property type="project" value="UniProtKB-UniRule"/>
</dbReference>
<evidence type="ECO:0000256" key="11">
    <source>
        <dbReference type="ARBA" id="ARBA00022842"/>
    </source>
</evidence>
<keyword evidence="7 19" id="KW-1003">Cell membrane</keyword>
<feature type="transmembrane region" description="Helical" evidence="19">
    <location>
        <begin position="142"/>
        <end position="162"/>
    </location>
</feature>
<keyword evidence="10 19" id="KW-0812">Transmembrane</keyword>
<evidence type="ECO:0000256" key="15">
    <source>
        <dbReference type="ARBA" id="ARBA00032605"/>
    </source>
</evidence>
<evidence type="ECO:0000313" key="20">
    <source>
        <dbReference type="EMBL" id="MBS4223466.1"/>
    </source>
</evidence>
<dbReference type="PANTHER" id="PTHR34148:SF1">
    <property type="entry name" value="ADENOSYLCOBINAMIDE-GDP RIBAZOLETRANSFERASE"/>
    <property type="match status" value="1"/>
</dbReference>
<comment type="subcellular location">
    <subcellularLocation>
        <location evidence="2 19">Cell membrane</location>
        <topology evidence="2 19">Multi-pass membrane protein</topology>
    </subcellularLocation>
</comment>
<dbReference type="PANTHER" id="PTHR34148">
    <property type="entry name" value="ADENOSYLCOBINAMIDE-GDP RIBAZOLETRANSFERASE"/>
    <property type="match status" value="1"/>
</dbReference>
<dbReference type="GO" id="GO:0005886">
    <property type="term" value="C:plasma membrane"/>
    <property type="evidence" value="ECO:0007669"/>
    <property type="project" value="UniProtKB-SubCell"/>
</dbReference>
<keyword evidence="12 19" id="KW-1133">Transmembrane helix</keyword>
<evidence type="ECO:0000256" key="4">
    <source>
        <dbReference type="ARBA" id="ARBA00010561"/>
    </source>
</evidence>